<sequence>MMHVLGLERGKVVLGLASRYSKMYSFSFLIKDVIVKNAFLAFFSLLLSCMSYGTDADSLPSGEKIRLQYGTELNNPKAVSGIAEATFSRLPLTGLSLQIGDREFLDDSGPIELPLGHYDVAVKYRNSILYKKEIHIKPGSRHIEAKTLCEYPEGVKKYITDYAYRDDIQFEYQIDESGSPESIEIINGKISNLVVKDQYQRLSKLKFCPWNRDGEPVGETRFRTVFEYFDKKQSKFRKEAVLKEDQPEKAFVFGLFANRAQIEDSMIDDFETGSFSELGFSVGYRKESAWQWLDKRWFWDTDFSFGLGFGSTRKVESLRCTSDFVTSEYCSMQLRQQIFSGSISMLAMHEFTNWRVLYGPGISYFNLRNRLLLNGSGSESEYDSVSATGVAPMLKVGVNNKKVEYSYAFIPVIGDDTTGSGPYHQFNVSFFAPR</sequence>
<evidence type="ECO:0008006" key="3">
    <source>
        <dbReference type="Google" id="ProtNLM"/>
    </source>
</evidence>
<evidence type="ECO:0000313" key="1">
    <source>
        <dbReference type="EMBL" id="GAA6143961.1"/>
    </source>
</evidence>
<reference evidence="1 2" key="1">
    <citation type="submission" date="2024-04" db="EMBL/GenBank/DDBJ databases">
        <title>Draft genome sequence of Thalassolituus maritimus NBRC 116585.</title>
        <authorList>
            <person name="Miyakawa T."/>
            <person name="Kusuya Y."/>
            <person name="Miura T."/>
        </authorList>
    </citation>
    <scope>NUCLEOTIDE SEQUENCE [LARGE SCALE GENOMIC DNA]</scope>
    <source>
        <strain evidence="1 2">5NW40-0001</strain>
    </source>
</reference>
<dbReference type="EMBL" id="BAABWH010000001">
    <property type="protein sequence ID" value="GAA6143961.1"/>
    <property type="molecule type" value="Genomic_DNA"/>
</dbReference>
<accession>A0ABP9ZV00</accession>
<name>A0ABP9ZV00_9GAMM</name>
<keyword evidence="2" id="KW-1185">Reference proteome</keyword>
<dbReference type="Proteomes" id="UP001481413">
    <property type="component" value="Unassembled WGS sequence"/>
</dbReference>
<evidence type="ECO:0000313" key="2">
    <source>
        <dbReference type="Proteomes" id="UP001481413"/>
    </source>
</evidence>
<protein>
    <recommendedName>
        <fullName evidence="3">PEGA domain-containing protein</fullName>
    </recommendedName>
</protein>
<organism evidence="1 2">
    <name type="scientific">Thalassolituus maritimus</name>
    <dbReference type="NCBI Taxonomy" id="484498"/>
    <lineage>
        <taxon>Bacteria</taxon>
        <taxon>Pseudomonadati</taxon>
        <taxon>Pseudomonadota</taxon>
        <taxon>Gammaproteobacteria</taxon>
        <taxon>Oceanospirillales</taxon>
        <taxon>Oceanospirillaceae</taxon>
        <taxon>Thalassolituus</taxon>
    </lineage>
</organism>
<gene>
    <name evidence="1" type="ORF">NBRC116585_00780</name>
</gene>
<comment type="caution">
    <text evidence="1">The sequence shown here is derived from an EMBL/GenBank/DDBJ whole genome shotgun (WGS) entry which is preliminary data.</text>
</comment>
<proteinExistence type="predicted"/>